<evidence type="ECO:0000256" key="1">
    <source>
        <dbReference type="SAM" id="MobiDB-lite"/>
    </source>
</evidence>
<sequence>MASSVFTRRSRDSSTGCRSHLEGRQPYTATFPEGLTELNLGRDIQLLSPAIYGVLPTRIPRPPLYYRYEAIL</sequence>
<reference evidence="2 3" key="1">
    <citation type="journal article" date="2016" name="Mol. Biol. Evol.">
        <title>Comparative Genomics of Early-Diverging Mushroom-Forming Fungi Provides Insights into the Origins of Lignocellulose Decay Capabilities.</title>
        <authorList>
            <person name="Nagy L.G."/>
            <person name="Riley R."/>
            <person name="Tritt A."/>
            <person name="Adam C."/>
            <person name="Daum C."/>
            <person name="Floudas D."/>
            <person name="Sun H."/>
            <person name="Yadav J.S."/>
            <person name="Pangilinan J."/>
            <person name="Larsson K.H."/>
            <person name="Matsuura K."/>
            <person name="Barry K."/>
            <person name="Labutti K."/>
            <person name="Kuo R."/>
            <person name="Ohm R.A."/>
            <person name="Bhattacharya S.S."/>
            <person name="Shirouzu T."/>
            <person name="Yoshinaga Y."/>
            <person name="Martin F.M."/>
            <person name="Grigoriev I.V."/>
            <person name="Hibbett D.S."/>
        </authorList>
    </citation>
    <scope>NUCLEOTIDE SEQUENCE [LARGE SCALE GENOMIC DNA]</scope>
    <source>
        <strain evidence="2 3">HHB9708</strain>
    </source>
</reference>
<dbReference type="AlphaFoldDB" id="A0A164YDC3"/>
<gene>
    <name evidence="2" type="ORF">SISNIDRAFT_450553</name>
</gene>
<dbReference type="Proteomes" id="UP000076722">
    <property type="component" value="Unassembled WGS sequence"/>
</dbReference>
<name>A0A164YDC3_9AGAM</name>
<evidence type="ECO:0000313" key="3">
    <source>
        <dbReference type="Proteomes" id="UP000076722"/>
    </source>
</evidence>
<organism evidence="2 3">
    <name type="scientific">Sistotremastrum niveocremeum HHB9708</name>
    <dbReference type="NCBI Taxonomy" id="1314777"/>
    <lineage>
        <taxon>Eukaryota</taxon>
        <taxon>Fungi</taxon>
        <taxon>Dikarya</taxon>
        <taxon>Basidiomycota</taxon>
        <taxon>Agaricomycotina</taxon>
        <taxon>Agaricomycetes</taxon>
        <taxon>Sistotremastrales</taxon>
        <taxon>Sistotremastraceae</taxon>
        <taxon>Sertulicium</taxon>
        <taxon>Sertulicium niveocremeum</taxon>
    </lineage>
</organism>
<accession>A0A164YDC3</accession>
<protein>
    <submittedName>
        <fullName evidence="2">Uncharacterized protein</fullName>
    </submittedName>
</protein>
<evidence type="ECO:0000313" key="2">
    <source>
        <dbReference type="EMBL" id="KZS96810.1"/>
    </source>
</evidence>
<proteinExistence type="predicted"/>
<feature type="region of interest" description="Disordered" evidence="1">
    <location>
        <begin position="1"/>
        <end position="25"/>
    </location>
</feature>
<feature type="compositionally biased region" description="Polar residues" evidence="1">
    <location>
        <begin position="1"/>
        <end position="17"/>
    </location>
</feature>
<dbReference type="EMBL" id="KV419398">
    <property type="protein sequence ID" value="KZS96810.1"/>
    <property type="molecule type" value="Genomic_DNA"/>
</dbReference>
<keyword evidence="3" id="KW-1185">Reference proteome</keyword>